<dbReference type="AlphaFoldDB" id="A0A1V6RV85"/>
<evidence type="ECO:0000259" key="3">
    <source>
        <dbReference type="PROSITE" id="PS51294"/>
    </source>
</evidence>
<dbReference type="GO" id="GO:0000978">
    <property type="term" value="F:RNA polymerase II cis-regulatory region sequence-specific DNA binding"/>
    <property type="evidence" value="ECO:0007669"/>
    <property type="project" value="TreeGrafter"/>
</dbReference>
<dbReference type="CDD" id="cd00167">
    <property type="entry name" value="SANT"/>
    <property type="match status" value="2"/>
</dbReference>
<feature type="domain" description="Myb-like" evidence="2">
    <location>
        <begin position="62"/>
        <end position="112"/>
    </location>
</feature>
<dbReference type="STRING" id="29845.A0A1V6RV85"/>
<dbReference type="Proteomes" id="UP000191518">
    <property type="component" value="Unassembled WGS sequence"/>
</dbReference>
<dbReference type="InterPro" id="IPR017930">
    <property type="entry name" value="Myb_dom"/>
</dbReference>
<feature type="domain" description="HTH myb-type" evidence="3">
    <location>
        <begin position="64"/>
        <end position="116"/>
    </location>
</feature>
<gene>
    <name evidence="4" type="ORF">PENVUL_c024G05260</name>
</gene>
<dbReference type="GO" id="GO:0045944">
    <property type="term" value="P:positive regulation of transcription by RNA polymerase II"/>
    <property type="evidence" value="ECO:0007669"/>
    <property type="project" value="TreeGrafter"/>
</dbReference>
<dbReference type="PROSITE" id="PS51294">
    <property type="entry name" value="HTH_MYB"/>
    <property type="match status" value="3"/>
</dbReference>
<dbReference type="PANTHER" id="PTHR45614:SF265">
    <property type="entry name" value="MYB-LIKE DOMAIN-CONTAINING PROTEIN-RELATED"/>
    <property type="match status" value="1"/>
</dbReference>
<dbReference type="InterPro" id="IPR001005">
    <property type="entry name" value="SANT/Myb"/>
</dbReference>
<proteinExistence type="predicted"/>
<dbReference type="Gene3D" id="1.10.10.60">
    <property type="entry name" value="Homeodomain-like"/>
    <property type="match status" value="3"/>
</dbReference>
<feature type="domain" description="Myb-like" evidence="2">
    <location>
        <begin position="113"/>
        <end position="159"/>
    </location>
</feature>
<dbReference type="GO" id="GO:0005634">
    <property type="term" value="C:nucleus"/>
    <property type="evidence" value="ECO:0007669"/>
    <property type="project" value="TreeGrafter"/>
</dbReference>
<dbReference type="GO" id="GO:0000981">
    <property type="term" value="F:DNA-binding transcription factor activity, RNA polymerase II-specific"/>
    <property type="evidence" value="ECO:0007669"/>
    <property type="project" value="TreeGrafter"/>
</dbReference>
<evidence type="ECO:0000259" key="2">
    <source>
        <dbReference type="PROSITE" id="PS50090"/>
    </source>
</evidence>
<accession>A0A1V6RV85</accession>
<dbReference type="CDD" id="cd11660">
    <property type="entry name" value="SANT_TRF"/>
    <property type="match status" value="1"/>
</dbReference>
<dbReference type="SUPFAM" id="SSF46689">
    <property type="entry name" value="Homeodomain-like"/>
    <property type="match status" value="2"/>
</dbReference>
<dbReference type="InterPro" id="IPR009057">
    <property type="entry name" value="Homeodomain-like_sf"/>
</dbReference>
<feature type="domain" description="Myb-like" evidence="2">
    <location>
        <begin position="13"/>
        <end position="61"/>
    </location>
</feature>
<dbReference type="EMBL" id="MDYP01000024">
    <property type="protein sequence ID" value="OQE05414.1"/>
    <property type="molecule type" value="Genomic_DNA"/>
</dbReference>
<name>A0A1V6RV85_9EURO</name>
<comment type="caution">
    <text evidence="4">The sequence shown here is derived from an EMBL/GenBank/DDBJ whole genome shotgun (WGS) entry which is preliminary data.</text>
</comment>
<protein>
    <submittedName>
        <fullName evidence="4">Uncharacterized protein</fullName>
    </submittedName>
</protein>
<organism evidence="4 5">
    <name type="scientific">Penicillium vulpinum</name>
    <dbReference type="NCBI Taxonomy" id="29845"/>
    <lineage>
        <taxon>Eukaryota</taxon>
        <taxon>Fungi</taxon>
        <taxon>Dikarya</taxon>
        <taxon>Ascomycota</taxon>
        <taxon>Pezizomycotina</taxon>
        <taxon>Eurotiomycetes</taxon>
        <taxon>Eurotiomycetidae</taxon>
        <taxon>Eurotiales</taxon>
        <taxon>Aspergillaceae</taxon>
        <taxon>Penicillium</taxon>
    </lineage>
</organism>
<dbReference type="Pfam" id="PF00249">
    <property type="entry name" value="Myb_DNA-binding"/>
    <property type="match status" value="3"/>
</dbReference>
<evidence type="ECO:0000313" key="5">
    <source>
        <dbReference type="Proteomes" id="UP000191518"/>
    </source>
</evidence>
<keyword evidence="5" id="KW-1185">Reference proteome</keyword>
<feature type="compositionally biased region" description="Polar residues" evidence="1">
    <location>
        <begin position="191"/>
        <end position="204"/>
    </location>
</feature>
<reference evidence="5" key="1">
    <citation type="journal article" date="2017" name="Nat. Microbiol.">
        <title>Global analysis of biosynthetic gene clusters reveals vast potential of secondary metabolite production in Penicillium species.</title>
        <authorList>
            <person name="Nielsen J.C."/>
            <person name="Grijseels S."/>
            <person name="Prigent S."/>
            <person name="Ji B."/>
            <person name="Dainat J."/>
            <person name="Nielsen K.F."/>
            <person name="Frisvad J.C."/>
            <person name="Workman M."/>
            <person name="Nielsen J."/>
        </authorList>
    </citation>
    <scope>NUCLEOTIDE SEQUENCE [LARGE SCALE GENOMIC DNA]</scope>
    <source>
        <strain evidence="5">IBT 29486</strain>
    </source>
</reference>
<evidence type="ECO:0000256" key="1">
    <source>
        <dbReference type="SAM" id="MobiDB-lite"/>
    </source>
</evidence>
<dbReference type="PANTHER" id="PTHR45614">
    <property type="entry name" value="MYB PROTEIN-RELATED"/>
    <property type="match status" value="1"/>
</dbReference>
<feature type="domain" description="HTH myb-type" evidence="3">
    <location>
        <begin position="13"/>
        <end position="59"/>
    </location>
</feature>
<sequence>MNAPEHGGSMPMRWGREEDEILRACVEEYTQIGHSTDWSRVAAKLPLRTNKDCRKRWINRVCGSLRKGPWETDEDMTLREAVAQHGRKWTLVAGEVGSRSADQCAKRWQHNLDPRLDHQRWTPKEDELLLESVERYGREWRKIQEKHYSTRSANDLKNRILSKKVTSRPPSRSELGCLSSPPSVGTGDLGQDSTGSDTNSANTSGLDPVVFHAEGWGGIYNSNDLLSDVDQAMGSTINVQQPQNQQMQPQKQAVPLQPLSHFDPLMIDDNTDHLPVTSSLFWPVGLTSPQRACSGLSTHGSFSNTILTSGPDAMSYDLYNPTQTDARDGNGLDGSGRTSSHVADLQLGFDTVDPVPDGMKNDNLSSLLAHKAGRLINCSPGGSVSIQAEGCDREVLNYVLDVLLPIRHLVKMEINM</sequence>
<feature type="domain" description="HTH myb-type" evidence="3">
    <location>
        <begin position="118"/>
        <end position="168"/>
    </location>
</feature>
<dbReference type="InterPro" id="IPR050560">
    <property type="entry name" value="MYB_TF"/>
</dbReference>
<dbReference type="GO" id="GO:0000278">
    <property type="term" value="P:mitotic cell cycle"/>
    <property type="evidence" value="ECO:0007669"/>
    <property type="project" value="TreeGrafter"/>
</dbReference>
<dbReference type="PROSITE" id="PS50090">
    <property type="entry name" value="MYB_LIKE"/>
    <property type="match status" value="3"/>
</dbReference>
<evidence type="ECO:0000313" key="4">
    <source>
        <dbReference type="EMBL" id="OQE05414.1"/>
    </source>
</evidence>
<dbReference type="SMART" id="SM00717">
    <property type="entry name" value="SANT"/>
    <property type="match status" value="3"/>
</dbReference>
<feature type="region of interest" description="Disordered" evidence="1">
    <location>
        <begin position="151"/>
        <end position="204"/>
    </location>
</feature>